<gene>
    <name evidence="1" type="ORF">AQPE_4154</name>
</gene>
<name>A0A5K7SEP2_9BACT</name>
<dbReference type="KEGG" id="anf:AQPE_4154"/>
<dbReference type="InterPro" id="IPR029052">
    <property type="entry name" value="Metallo-depent_PP-like"/>
</dbReference>
<dbReference type="AlphaFoldDB" id="A0A5K7SEP2"/>
<dbReference type="Gene3D" id="3.60.21.10">
    <property type="match status" value="1"/>
</dbReference>
<reference evidence="1" key="1">
    <citation type="journal article" date="2020" name="Int. J. Syst. Evol. Microbiol.">
        <title>Aquipluma nitroreducens gen. nov. sp. nov., a novel facultatively anaerobic bacterium isolated from a freshwater lake.</title>
        <authorList>
            <person name="Watanabe M."/>
            <person name="Kojima H."/>
            <person name="Fukui M."/>
        </authorList>
    </citation>
    <scope>NUCLEOTIDE SEQUENCE</scope>
    <source>
        <strain evidence="1">MeG22</strain>
    </source>
</reference>
<keyword evidence="2" id="KW-1185">Reference proteome</keyword>
<protein>
    <submittedName>
        <fullName evidence="1">Diadenosine tetraphosphatase and related serine/threonine protein phosphatases</fullName>
    </submittedName>
</protein>
<evidence type="ECO:0000313" key="2">
    <source>
        <dbReference type="Proteomes" id="UP001193389"/>
    </source>
</evidence>
<organism evidence="1 2">
    <name type="scientific">Aquipluma nitroreducens</name>
    <dbReference type="NCBI Taxonomy" id="2010828"/>
    <lineage>
        <taxon>Bacteria</taxon>
        <taxon>Pseudomonadati</taxon>
        <taxon>Bacteroidota</taxon>
        <taxon>Bacteroidia</taxon>
        <taxon>Marinilabiliales</taxon>
        <taxon>Prolixibacteraceae</taxon>
        <taxon>Aquipluma</taxon>
    </lineage>
</organism>
<dbReference type="SUPFAM" id="SSF56300">
    <property type="entry name" value="Metallo-dependent phosphatases"/>
    <property type="match status" value="1"/>
</dbReference>
<sequence>MVEAGTAYAILGNHEMYAILYYLRDTEGKYYKKRIPKYQLQINQTLDEFVTCKDEFKSHLKWFRTLPMFLDFGAIRIVHACWQKDNIKELKGALNEPKISKTILREIALNETSFAQCFWETCKGIDFQVPKNLLIFDDDGRPHRSFRMKWWDNPEGKTFKEISMESRFELPAYTIPPEIVKFRTPYPENDPIVFFGHYSLVEGYGILKDNVCCVDSGVSRNGKLLAYRWSGELKLNQSNFVMVEGAV</sequence>
<dbReference type="Proteomes" id="UP001193389">
    <property type="component" value="Chromosome"/>
</dbReference>
<dbReference type="EMBL" id="AP018694">
    <property type="protein sequence ID" value="BBE19965.1"/>
    <property type="molecule type" value="Genomic_DNA"/>
</dbReference>
<accession>A0A5K7SEP2</accession>
<proteinExistence type="predicted"/>
<evidence type="ECO:0000313" key="1">
    <source>
        <dbReference type="EMBL" id="BBE19965.1"/>
    </source>
</evidence>